<name>A0A9Q0GX36_9MAGN</name>
<dbReference type="EMBL" id="JAMYWD010000011">
    <property type="protein sequence ID" value="KAJ4955792.1"/>
    <property type="molecule type" value="Genomic_DNA"/>
</dbReference>
<evidence type="ECO:0000256" key="1">
    <source>
        <dbReference type="SAM" id="MobiDB-lite"/>
    </source>
</evidence>
<organism evidence="2 3">
    <name type="scientific">Protea cynaroides</name>
    <dbReference type="NCBI Taxonomy" id="273540"/>
    <lineage>
        <taxon>Eukaryota</taxon>
        <taxon>Viridiplantae</taxon>
        <taxon>Streptophyta</taxon>
        <taxon>Embryophyta</taxon>
        <taxon>Tracheophyta</taxon>
        <taxon>Spermatophyta</taxon>
        <taxon>Magnoliopsida</taxon>
        <taxon>Proteales</taxon>
        <taxon>Proteaceae</taxon>
        <taxon>Protea</taxon>
    </lineage>
</organism>
<evidence type="ECO:0000313" key="3">
    <source>
        <dbReference type="Proteomes" id="UP001141806"/>
    </source>
</evidence>
<dbReference type="GO" id="GO:0008270">
    <property type="term" value="F:zinc ion binding"/>
    <property type="evidence" value="ECO:0007669"/>
    <property type="project" value="InterPro"/>
</dbReference>
<dbReference type="AlphaFoldDB" id="A0A9Q0GX36"/>
<accession>A0A9Q0GX36</accession>
<keyword evidence="3" id="KW-1185">Reference proteome</keyword>
<dbReference type="SUPFAM" id="SSF57756">
    <property type="entry name" value="Retrovirus zinc finger-like domains"/>
    <property type="match status" value="1"/>
</dbReference>
<reference evidence="2" key="1">
    <citation type="journal article" date="2023" name="Plant J.">
        <title>The genome of the king protea, Protea cynaroides.</title>
        <authorList>
            <person name="Chang J."/>
            <person name="Duong T.A."/>
            <person name="Schoeman C."/>
            <person name="Ma X."/>
            <person name="Roodt D."/>
            <person name="Barker N."/>
            <person name="Li Z."/>
            <person name="Van de Peer Y."/>
            <person name="Mizrachi E."/>
        </authorList>
    </citation>
    <scope>NUCLEOTIDE SEQUENCE</scope>
    <source>
        <tissue evidence="2">Young leaves</tissue>
    </source>
</reference>
<gene>
    <name evidence="2" type="ORF">NE237_012575</name>
</gene>
<evidence type="ECO:0000313" key="2">
    <source>
        <dbReference type="EMBL" id="KAJ4955792.1"/>
    </source>
</evidence>
<proteinExistence type="predicted"/>
<dbReference type="InterPro" id="IPR036875">
    <property type="entry name" value="Znf_CCHC_sf"/>
</dbReference>
<comment type="caution">
    <text evidence="2">The sequence shown here is derived from an EMBL/GenBank/DDBJ whole genome shotgun (WGS) entry which is preliminary data.</text>
</comment>
<feature type="compositionally biased region" description="Polar residues" evidence="1">
    <location>
        <begin position="71"/>
        <end position="81"/>
    </location>
</feature>
<dbReference type="OrthoDB" id="1626798at2759"/>
<evidence type="ECO:0008006" key="4">
    <source>
        <dbReference type="Google" id="ProtNLM"/>
    </source>
</evidence>
<feature type="region of interest" description="Disordered" evidence="1">
    <location>
        <begin position="71"/>
        <end position="90"/>
    </location>
</feature>
<dbReference type="GO" id="GO:0003676">
    <property type="term" value="F:nucleic acid binding"/>
    <property type="evidence" value="ECO:0007669"/>
    <property type="project" value="InterPro"/>
</dbReference>
<sequence length="202" mass="23360">MICQEIFQLDEESKILEARQRWIIIRGLKQEYSSIKTIIQGWPTQPTLLELESLLTNQEKALFVERRNKSKYNNKQSQGSSPIGEATKGQESEKQYVNFKAKIICYNCDNNYGKMGHFARECRSPKKVEEGNSVVSNTPISNDDIEDEWGAFISTVEDHPIGCRIEEQEWEELMLPEHQVNAALITVDEEAPLAWQKRGRKR</sequence>
<protein>
    <recommendedName>
        <fullName evidence="4">CCHC-type domain-containing protein</fullName>
    </recommendedName>
</protein>
<dbReference type="Proteomes" id="UP001141806">
    <property type="component" value="Unassembled WGS sequence"/>
</dbReference>